<dbReference type="PATRIC" id="fig|1288298.3.peg.3422"/>
<name>A0A0A0HKB1_9RHOB</name>
<evidence type="ECO:0000256" key="1">
    <source>
        <dbReference type="ARBA" id="ARBA00022679"/>
    </source>
</evidence>
<dbReference type="InterPro" id="IPR050832">
    <property type="entry name" value="Bact_Acetyltransf"/>
</dbReference>
<dbReference type="PANTHER" id="PTHR43877:SF1">
    <property type="entry name" value="ACETYLTRANSFERASE"/>
    <property type="match status" value="1"/>
</dbReference>
<protein>
    <submittedName>
        <fullName evidence="4">Acetyltransferase</fullName>
    </submittedName>
</protein>
<dbReference type="CDD" id="cd04301">
    <property type="entry name" value="NAT_SF"/>
    <property type="match status" value="1"/>
</dbReference>
<comment type="caution">
    <text evidence="4">The sequence shown here is derived from an EMBL/GenBank/DDBJ whole genome shotgun (WGS) entry which is preliminary data.</text>
</comment>
<dbReference type="InterPro" id="IPR016181">
    <property type="entry name" value="Acyl_CoA_acyltransferase"/>
</dbReference>
<sequence>MPKVLEFREARRDEVAQVVALLRDDVLGRGRELGDTDEYLTAFDAMQAEGNNHLIVGVDAQGAVLATYQITMISGLSLLAARRAQVESVRIARHLRGQGLGHLMFADVEARARAAGCRLIQLTMNETRTESRRFYESLGYTASHVGFKRALD</sequence>
<dbReference type="Pfam" id="PF00583">
    <property type="entry name" value="Acetyltransf_1"/>
    <property type="match status" value="1"/>
</dbReference>
<dbReference type="RefSeq" id="WP_102105837.1">
    <property type="nucleotide sequence ID" value="NZ_KN293975.1"/>
</dbReference>
<dbReference type="PROSITE" id="PS51186">
    <property type="entry name" value="GNAT"/>
    <property type="match status" value="1"/>
</dbReference>
<proteinExistence type="predicted"/>
<accession>A0A0A0HKB1</accession>
<keyword evidence="2" id="KW-0012">Acyltransferase</keyword>
<dbReference type="SUPFAM" id="SSF55729">
    <property type="entry name" value="Acyl-CoA N-acyltransferases (Nat)"/>
    <property type="match status" value="1"/>
</dbReference>
<dbReference type="eggNOG" id="COG0456">
    <property type="taxonomic scope" value="Bacteria"/>
</dbReference>
<reference evidence="4 5" key="1">
    <citation type="submission" date="2013-01" db="EMBL/GenBank/DDBJ databases">
        <authorList>
            <person name="Fiebig A."/>
            <person name="Goeker M."/>
            <person name="Klenk H.-P.P."/>
        </authorList>
    </citation>
    <scope>NUCLEOTIDE SEQUENCE [LARGE SCALE GENOMIC DNA]</scope>
    <source>
        <strain evidence="4 5">DSM 17069</strain>
    </source>
</reference>
<dbReference type="EMBL" id="AONH01000016">
    <property type="protein sequence ID" value="KGM87109.1"/>
    <property type="molecule type" value="Genomic_DNA"/>
</dbReference>
<organism evidence="4 5">
    <name type="scientific">Roseovarius mucosus DSM 17069</name>
    <dbReference type="NCBI Taxonomy" id="1288298"/>
    <lineage>
        <taxon>Bacteria</taxon>
        <taxon>Pseudomonadati</taxon>
        <taxon>Pseudomonadota</taxon>
        <taxon>Alphaproteobacteria</taxon>
        <taxon>Rhodobacterales</taxon>
        <taxon>Roseobacteraceae</taxon>
        <taxon>Roseovarius</taxon>
    </lineage>
</organism>
<dbReference type="STRING" id="215743.ROSMUCSMR3_00690"/>
<dbReference type="Gene3D" id="3.40.630.30">
    <property type="match status" value="1"/>
</dbReference>
<gene>
    <name evidence="4" type="ORF">rosmuc_03412</name>
</gene>
<dbReference type="PANTHER" id="PTHR43877">
    <property type="entry name" value="AMINOALKYLPHOSPHONATE N-ACETYLTRANSFERASE-RELATED-RELATED"/>
    <property type="match status" value="1"/>
</dbReference>
<dbReference type="OrthoDB" id="9789603at2"/>
<dbReference type="AlphaFoldDB" id="A0A0A0HKB1"/>
<dbReference type="Proteomes" id="UP000030021">
    <property type="component" value="Unassembled WGS sequence"/>
</dbReference>
<evidence type="ECO:0000313" key="4">
    <source>
        <dbReference type="EMBL" id="KGM87109.1"/>
    </source>
</evidence>
<evidence type="ECO:0000259" key="3">
    <source>
        <dbReference type="PROSITE" id="PS51186"/>
    </source>
</evidence>
<dbReference type="HOGENOM" id="CLU_013985_34_6_5"/>
<evidence type="ECO:0000313" key="5">
    <source>
        <dbReference type="Proteomes" id="UP000030021"/>
    </source>
</evidence>
<feature type="domain" description="N-acetyltransferase" evidence="3">
    <location>
        <begin position="5"/>
        <end position="152"/>
    </location>
</feature>
<keyword evidence="1 4" id="KW-0808">Transferase</keyword>
<dbReference type="GO" id="GO:0016747">
    <property type="term" value="F:acyltransferase activity, transferring groups other than amino-acyl groups"/>
    <property type="evidence" value="ECO:0007669"/>
    <property type="project" value="InterPro"/>
</dbReference>
<evidence type="ECO:0000256" key="2">
    <source>
        <dbReference type="ARBA" id="ARBA00023315"/>
    </source>
</evidence>
<dbReference type="InterPro" id="IPR000182">
    <property type="entry name" value="GNAT_dom"/>
</dbReference>